<feature type="domain" description="PsbP C-terminal" evidence="1">
    <location>
        <begin position="3"/>
        <end position="146"/>
    </location>
</feature>
<dbReference type="EMBL" id="JAHWXQ010000002">
    <property type="protein sequence ID" value="MBW3364964.1"/>
    <property type="molecule type" value="Genomic_DNA"/>
</dbReference>
<dbReference type="InterPro" id="IPR002683">
    <property type="entry name" value="PsbP_C"/>
</dbReference>
<comment type="caution">
    <text evidence="2">The sequence shown here is derived from an EMBL/GenBank/DDBJ whole genome shotgun (WGS) entry which is preliminary data.</text>
</comment>
<evidence type="ECO:0000259" key="1">
    <source>
        <dbReference type="Pfam" id="PF01789"/>
    </source>
</evidence>
<protein>
    <recommendedName>
        <fullName evidence="1">PsbP C-terminal domain-containing protein</fullName>
    </recommendedName>
</protein>
<dbReference type="Gene3D" id="3.40.1000.10">
    <property type="entry name" value="Mog1/PsbP, alpha/beta/alpha sandwich"/>
    <property type="match status" value="1"/>
</dbReference>
<evidence type="ECO:0000313" key="3">
    <source>
        <dbReference type="Proteomes" id="UP000774935"/>
    </source>
</evidence>
<dbReference type="Proteomes" id="UP000774935">
    <property type="component" value="Unassembled WGS sequence"/>
</dbReference>
<reference evidence="2 3" key="1">
    <citation type="submission" date="2021-07" db="EMBL/GenBank/DDBJ databases">
        <authorList>
            <person name="Kim M.K."/>
        </authorList>
    </citation>
    <scope>NUCLEOTIDE SEQUENCE [LARGE SCALE GENOMIC DNA]</scope>
    <source>
        <strain evidence="2 3">HLY7-15</strain>
    </source>
</reference>
<gene>
    <name evidence="2" type="ORF">KYK27_07915</name>
</gene>
<dbReference type="RefSeq" id="WP_199109497.1">
    <property type="nucleotide sequence ID" value="NZ_JAHWXQ010000002.1"/>
</dbReference>
<dbReference type="Pfam" id="PF01789">
    <property type="entry name" value="PsbP"/>
    <property type="match status" value="1"/>
</dbReference>
<keyword evidence="3" id="KW-1185">Reference proteome</keyword>
<organism evidence="2 3">
    <name type="scientific">Pontibacter populi</name>
    <dbReference type="NCBI Taxonomy" id="890055"/>
    <lineage>
        <taxon>Bacteria</taxon>
        <taxon>Pseudomonadati</taxon>
        <taxon>Bacteroidota</taxon>
        <taxon>Cytophagia</taxon>
        <taxon>Cytophagales</taxon>
        <taxon>Hymenobacteraceae</taxon>
        <taxon>Pontibacter</taxon>
    </lineage>
</organism>
<sequence length="147" mass="16952">MVRDTVNGFEVGVPVGWRYGVPANQSVSFIALRQKGTEADVPRENYNINILHRKEQDLDKTFKEFLLSVGEAEDFKVIEQGDTTINERRYKYLIEKHKNKHSGESMHNYVLLANKQGKVLILTMVTTSENFPQFKPLFDKVASSLRY</sequence>
<proteinExistence type="predicted"/>
<name>A0ABS6XAE2_9BACT</name>
<dbReference type="SUPFAM" id="SSF55724">
    <property type="entry name" value="Mog1p/PsbP-like"/>
    <property type="match status" value="1"/>
</dbReference>
<accession>A0ABS6XAE2</accession>
<evidence type="ECO:0000313" key="2">
    <source>
        <dbReference type="EMBL" id="MBW3364964.1"/>
    </source>
</evidence>
<dbReference type="InterPro" id="IPR016123">
    <property type="entry name" value="Mog1/PsbP_a/b/a-sand"/>
</dbReference>